<dbReference type="SUPFAM" id="SSF53335">
    <property type="entry name" value="S-adenosyl-L-methionine-dependent methyltransferases"/>
    <property type="match status" value="1"/>
</dbReference>
<proteinExistence type="predicted"/>
<keyword evidence="1" id="KW-0808">Transferase</keyword>
<comment type="caution">
    <text evidence="1">The sequence shown here is derived from an EMBL/GenBank/DDBJ whole genome shotgun (WGS) entry which is preliminary data.</text>
</comment>
<dbReference type="CDD" id="cd02440">
    <property type="entry name" value="AdoMet_MTases"/>
    <property type="match status" value="1"/>
</dbReference>
<dbReference type="Proteomes" id="UP000545876">
    <property type="component" value="Unassembled WGS sequence"/>
</dbReference>
<dbReference type="PANTHER" id="PTHR43861">
    <property type="entry name" value="TRANS-ACONITATE 2-METHYLTRANSFERASE-RELATED"/>
    <property type="match status" value="1"/>
</dbReference>
<accession>A0A847D254</accession>
<dbReference type="EMBL" id="JAAZBX010000010">
    <property type="protein sequence ID" value="NLD25530.1"/>
    <property type="molecule type" value="Genomic_DNA"/>
</dbReference>
<reference evidence="1 2" key="1">
    <citation type="journal article" date="2020" name="Biotechnol. Biofuels">
        <title>New insights from the biogas microbiome by comprehensive genome-resolved metagenomics of nearly 1600 species originating from multiple anaerobic digesters.</title>
        <authorList>
            <person name="Campanaro S."/>
            <person name="Treu L."/>
            <person name="Rodriguez-R L.M."/>
            <person name="Kovalovszki A."/>
            <person name="Ziels R.M."/>
            <person name="Maus I."/>
            <person name="Zhu X."/>
            <person name="Kougias P.G."/>
            <person name="Basile A."/>
            <person name="Luo G."/>
            <person name="Schluter A."/>
            <person name="Konstantinidis K.T."/>
            <person name="Angelidaki I."/>
        </authorList>
    </citation>
    <scope>NUCLEOTIDE SEQUENCE [LARGE SCALE GENOMIC DNA]</scope>
    <source>
        <strain evidence="1">AS06rmzACSIP_65</strain>
    </source>
</reference>
<evidence type="ECO:0000313" key="1">
    <source>
        <dbReference type="EMBL" id="NLD25530.1"/>
    </source>
</evidence>
<dbReference type="GO" id="GO:0032259">
    <property type="term" value="P:methylation"/>
    <property type="evidence" value="ECO:0007669"/>
    <property type="project" value="UniProtKB-KW"/>
</dbReference>
<sequence length="201" mass="23218">MREFTEKYTQSGKIGNMLLDNYFKAIDKLLKKIDKEEIQNFRVLEVGCGAGYSTKRIRDMLPKGVDFSASDFEKENVAEAKKNLGEAFVVTEEDIYNLERKDKSIDLIFLLEVMEHLQSPNDALAELKRVGKKYVIIGVPREPIWRILNMLRLKYWSSLGNTPGHIQHWSKTSLLKFLKSRGFEVVAVENPLPWSIVLVRI</sequence>
<protein>
    <submittedName>
        <fullName evidence="1">Class I SAM-dependent methyltransferase</fullName>
    </submittedName>
</protein>
<gene>
    <name evidence="1" type="ORF">GX656_02720</name>
</gene>
<evidence type="ECO:0000313" key="2">
    <source>
        <dbReference type="Proteomes" id="UP000545876"/>
    </source>
</evidence>
<dbReference type="Pfam" id="PF13489">
    <property type="entry name" value="Methyltransf_23"/>
    <property type="match status" value="1"/>
</dbReference>
<organism evidence="1 2">
    <name type="scientific">Candidatus Dojkabacteria bacterium</name>
    <dbReference type="NCBI Taxonomy" id="2099670"/>
    <lineage>
        <taxon>Bacteria</taxon>
        <taxon>Candidatus Dojkabacteria</taxon>
    </lineage>
</organism>
<name>A0A847D254_9BACT</name>
<keyword evidence="1" id="KW-0489">Methyltransferase</keyword>
<dbReference type="PANTHER" id="PTHR43861:SF6">
    <property type="entry name" value="METHYLTRANSFERASE TYPE 11"/>
    <property type="match status" value="1"/>
</dbReference>
<dbReference type="Gene3D" id="3.40.50.150">
    <property type="entry name" value="Vaccinia Virus protein VP39"/>
    <property type="match status" value="1"/>
</dbReference>
<dbReference type="GO" id="GO:0008168">
    <property type="term" value="F:methyltransferase activity"/>
    <property type="evidence" value="ECO:0007669"/>
    <property type="project" value="UniProtKB-KW"/>
</dbReference>
<dbReference type="AlphaFoldDB" id="A0A847D254"/>
<dbReference type="InterPro" id="IPR029063">
    <property type="entry name" value="SAM-dependent_MTases_sf"/>
</dbReference>